<dbReference type="GO" id="GO:0007023">
    <property type="term" value="P:post-chaperonin tubulin folding pathway"/>
    <property type="evidence" value="ECO:0007669"/>
    <property type="project" value="InterPro"/>
</dbReference>
<dbReference type="PANTHER" id="PTHR12658">
    <property type="entry name" value="BETA-TUBULIN COFACTOR D"/>
    <property type="match status" value="1"/>
</dbReference>
<evidence type="ECO:0000259" key="4">
    <source>
        <dbReference type="Pfam" id="PF25767"/>
    </source>
</evidence>
<dbReference type="OrthoDB" id="10253476at2759"/>
<dbReference type="PANTHER" id="PTHR12658:SF0">
    <property type="entry name" value="TUBULIN-SPECIFIC CHAPERONE D"/>
    <property type="match status" value="1"/>
</dbReference>
<accession>A0A6A4LRW6</accession>
<protein>
    <submittedName>
        <fullName evidence="5">Uncharacterized protein</fullName>
    </submittedName>
</protein>
<dbReference type="Pfam" id="PF23579">
    <property type="entry name" value="ARM_TBCD"/>
    <property type="match status" value="1"/>
</dbReference>
<dbReference type="SUPFAM" id="SSF48371">
    <property type="entry name" value="ARM repeat"/>
    <property type="match status" value="1"/>
</dbReference>
<dbReference type="GO" id="GO:0005096">
    <property type="term" value="F:GTPase activator activity"/>
    <property type="evidence" value="ECO:0007669"/>
    <property type="project" value="InterPro"/>
</dbReference>
<dbReference type="InterPro" id="IPR033162">
    <property type="entry name" value="TBCD"/>
</dbReference>
<evidence type="ECO:0000256" key="1">
    <source>
        <dbReference type="ARBA" id="ARBA00023186"/>
    </source>
</evidence>
<proteinExistence type="predicted"/>
<dbReference type="Pfam" id="PF25767">
    <property type="entry name" value="ARM_TBCD_2nd"/>
    <property type="match status" value="1"/>
</dbReference>
<dbReference type="Pfam" id="PF12612">
    <property type="entry name" value="TFCD_C"/>
    <property type="match status" value="1"/>
</dbReference>
<dbReference type="InterPro" id="IPR011989">
    <property type="entry name" value="ARM-like"/>
</dbReference>
<dbReference type="InterPro" id="IPR016024">
    <property type="entry name" value="ARM-type_fold"/>
</dbReference>
<dbReference type="InterPro" id="IPR058033">
    <property type="entry name" value="ARM_TBCD_2nd"/>
</dbReference>
<evidence type="ECO:0000259" key="3">
    <source>
        <dbReference type="Pfam" id="PF12612"/>
    </source>
</evidence>
<gene>
    <name evidence="5" type="ORF">C3L33_08097</name>
</gene>
<keyword evidence="6" id="KW-1185">Reference proteome</keyword>
<feature type="domain" description="Tubulin-folding cofactor D ARM repeats" evidence="4">
    <location>
        <begin position="346"/>
        <end position="593"/>
    </location>
</feature>
<evidence type="ECO:0000256" key="2">
    <source>
        <dbReference type="SAM" id="MobiDB-lite"/>
    </source>
</evidence>
<feature type="region of interest" description="Disordered" evidence="2">
    <location>
        <begin position="1320"/>
        <end position="1352"/>
    </location>
</feature>
<evidence type="ECO:0000313" key="5">
    <source>
        <dbReference type="EMBL" id="KAE9460002.1"/>
    </source>
</evidence>
<feature type="compositionally biased region" description="Basic and acidic residues" evidence="2">
    <location>
        <begin position="1"/>
        <end position="14"/>
    </location>
</feature>
<feature type="non-terminal residue" evidence="5">
    <location>
        <position position="1"/>
    </location>
</feature>
<dbReference type="Gene3D" id="1.25.10.10">
    <property type="entry name" value="Leucine-rich Repeat Variant"/>
    <property type="match status" value="2"/>
</dbReference>
<dbReference type="Proteomes" id="UP000428333">
    <property type="component" value="Linkage Group LG05"/>
</dbReference>
<dbReference type="GO" id="GO:0000226">
    <property type="term" value="P:microtubule cytoskeleton organization"/>
    <property type="evidence" value="ECO:0007669"/>
    <property type="project" value="TreeGrafter"/>
</dbReference>
<name>A0A6A4LRW6_9ERIC</name>
<organism evidence="5 6">
    <name type="scientific">Rhododendron williamsianum</name>
    <dbReference type="NCBI Taxonomy" id="262921"/>
    <lineage>
        <taxon>Eukaryota</taxon>
        <taxon>Viridiplantae</taxon>
        <taxon>Streptophyta</taxon>
        <taxon>Embryophyta</taxon>
        <taxon>Tracheophyta</taxon>
        <taxon>Spermatophyta</taxon>
        <taxon>Magnoliopsida</taxon>
        <taxon>eudicotyledons</taxon>
        <taxon>Gunneridae</taxon>
        <taxon>Pentapetalae</taxon>
        <taxon>asterids</taxon>
        <taxon>Ericales</taxon>
        <taxon>Ericaceae</taxon>
        <taxon>Ericoideae</taxon>
        <taxon>Rhodoreae</taxon>
        <taxon>Rhododendron</taxon>
    </lineage>
</organism>
<feature type="domain" description="Tubulin-folding cofactor D C-terminal" evidence="3">
    <location>
        <begin position="978"/>
        <end position="1127"/>
    </location>
</feature>
<evidence type="ECO:0000313" key="6">
    <source>
        <dbReference type="Proteomes" id="UP000428333"/>
    </source>
</evidence>
<keyword evidence="1" id="KW-0143">Chaperone</keyword>
<dbReference type="GO" id="GO:0048487">
    <property type="term" value="F:beta-tubulin binding"/>
    <property type="evidence" value="ECO:0007669"/>
    <property type="project" value="InterPro"/>
</dbReference>
<feature type="compositionally biased region" description="Basic and acidic residues" evidence="2">
    <location>
        <begin position="1327"/>
        <end position="1336"/>
    </location>
</feature>
<comment type="caution">
    <text evidence="5">The sequence shown here is derived from an EMBL/GenBank/DDBJ whole genome shotgun (WGS) entry which is preliminary data.</text>
</comment>
<feature type="region of interest" description="Disordered" evidence="2">
    <location>
        <begin position="1"/>
        <end position="25"/>
    </location>
</feature>
<sequence>MAAREEQATPKLEESAVVALNEDDDDEHDSKERVLQRYFLHEWKLVKSLLDDIVSSGRVSDLSSVHKIRTIVDKYQEQGQLLEPYLESIVSPLMLIVRSRTIELGTDPNEVIEVIKPICIIIYSLVTVCGYKAVTKFFPHQVSDFELAVALLEKCHVANSVTSLRQESTGEMEAKCVMLLWLSILVLIPFDISSVDSSIVYANNIEADEPPPLVLRILEFSKDYLSNAGPMRTMAGLLLSRLLTRPDMLKAFISFTSWTHEVLSSVTDDVMDHFRLLGAVDALAAIFKVEEGVMFYVQENEGEPEPFQGGYGVMAGSRKLLLDVVSVIWNDTSALMRSSTAARSPLLRKYLIKLSQRIGLICLPHRSPSWRYVGRHGMLGKKISENLPQRIDNPGYHVANVNANSDPNAGCPQEEDMEVPEIVEEIIELLLSGLRDTDTVVRWSAAKGIGRVTSRLTYTLSDEVLSSILELFSPGEGDGSWHGGCMALAELARRGLLLPISFAKVVPVVVKALHYDIRRGPHSVGSHVRDAAAYVCWAFGRAYYHGDMESVLEQLAPHLLTVACYDREVNCRRAAAAAFQENVGRQGNYPHGIDIVNTADYFALSSRSNSYLYVAVCIAQYDGYLGPFVDELLNNKICHWDKGLRELAANALAALVKYDPEYFANFVLEKLIPCTLSSDLCMRHGATLAAGELVFALYKCDYAISTDKQKYVAGIVPAIEKARLYRGKGGEIMRSAVSRLIECISTAHVHLPEKLKRSLLDTINENLRHPNSHIQNAAVEALKHFVPAYLLNAEDKIVNDFVSKYLEQLRDSNVAARRGSALAIGVLPLKFLATRWNVVLPKLCSACAIEDNPEERDAEARVSAVKGLISVCETITSSVECSEVEDISLFYFIKSEVMQCLFRALDDYSVDNRGDVGSWVREAAMDGLQRCAFILRKKDSIGNSSGLNKAESASEQFESDMIKDDKMYTLFDEKFASSIVGGIIKQAVEKMDKIREMAAKVLQRILYDKALYVPFIPYREKLEEIIPDKADSEWGVPTFSYPRFVKLLQLSCYSKYVLSGLVISVGGLQDSLRKASLTALLEYLQASDTQKQTVKISREVMLSTDILWVLQQYKRCDRVIIPALKVIVRNCATKITKSEGTHGCVFFLDTVVKSYMPPPDNYSWASLVSGNYLCPFMPSLTIEILFSKKVFLDMEAQTPLFCAGVLDSLTIELKASKDFSKLYAGISILGYIASLPDSINVQALSHLFTFLGQRYPKIRKASAEQVYLVLLQNGSLMAEDKVEKALEIISETCWEGDAEEAKRRRSHLYEVAGLETAQSLKPSYQVSREDGKRPSSGDENATYSSLVGSAGF</sequence>
<dbReference type="EMBL" id="QEFC01001147">
    <property type="protein sequence ID" value="KAE9460002.1"/>
    <property type="molecule type" value="Genomic_DNA"/>
</dbReference>
<dbReference type="GO" id="GO:0007021">
    <property type="term" value="P:tubulin complex assembly"/>
    <property type="evidence" value="ECO:0007669"/>
    <property type="project" value="InterPro"/>
</dbReference>
<feature type="compositionally biased region" description="Polar residues" evidence="2">
    <location>
        <begin position="1337"/>
        <end position="1352"/>
    </location>
</feature>
<dbReference type="InterPro" id="IPR022577">
    <property type="entry name" value="TBCD_C"/>
</dbReference>
<reference evidence="5 6" key="1">
    <citation type="journal article" date="2019" name="Genome Biol. Evol.">
        <title>The Rhododendron genome and chromosomal organization provide insight into shared whole-genome duplications across the heath family (Ericaceae).</title>
        <authorList>
            <person name="Soza V.L."/>
            <person name="Lindsley D."/>
            <person name="Waalkes A."/>
            <person name="Ramage E."/>
            <person name="Patwardhan R.P."/>
            <person name="Burton J.N."/>
            <person name="Adey A."/>
            <person name="Kumar A."/>
            <person name="Qiu R."/>
            <person name="Shendure J."/>
            <person name="Hall B."/>
        </authorList>
    </citation>
    <scope>NUCLEOTIDE SEQUENCE [LARGE SCALE GENOMIC DNA]</scope>
    <source>
        <strain evidence="5">RSF 1966-606</strain>
    </source>
</reference>